<evidence type="ECO:0000313" key="1">
    <source>
        <dbReference type="EMBL" id="KAK7492303.1"/>
    </source>
</evidence>
<comment type="caution">
    <text evidence="1">The sequence shown here is derived from an EMBL/GenBank/DDBJ whole genome shotgun (WGS) entry which is preliminary data.</text>
</comment>
<reference evidence="1 2" key="1">
    <citation type="journal article" date="2023" name="Sci. Data">
        <title>Genome assembly of the Korean intertidal mud-creeper Batillaria attramentaria.</title>
        <authorList>
            <person name="Patra A.K."/>
            <person name="Ho P.T."/>
            <person name="Jun S."/>
            <person name="Lee S.J."/>
            <person name="Kim Y."/>
            <person name="Won Y.J."/>
        </authorList>
    </citation>
    <scope>NUCLEOTIDE SEQUENCE [LARGE SCALE GENOMIC DNA]</scope>
    <source>
        <strain evidence="1">Wonlab-2016</strain>
    </source>
</reference>
<sequence>MFVIGISFPPPPPPLSIFISDAEKPLCVHVRTLATRRIPILQLAPPPPPVPFQTWPHRCWCNAAETKSRRNGFAMSRYAAIPGNLGASQLKSVLIAHEH</sequence>
<keyword evidence="2" id="KW-1185">Reference proteome</keyword>
<name>A0ABD0KZF4_9CAEN</name>
<organism evidence="1 2">
    <name type="scientific">Batillaria attramentaria</name>
    <dbReference type="NCBI Taxonomy" id="370345"/>
    <lineage>
        <taxon>Eukaryota</taxon>
        <taxon>Metazoa</taxon>
        <taxon>Spiralia</taxon>
        <taxon>Lophotrochozoa</taxon>
        <taxon>Mollusca</taxon>
        <taxon>Gastropoda</taxon>
        <taxon>Caenogastropoda</taxon>
        <taxon>Sorbeoconcha</taxon>
        <taxon>Cerithioidea</taxon>
        <taxon>Batillariidae</taxon>
        <taxon>Batillaria</taxon>
    </lineage>
</organism>
<gene>
    <name evidence="1" type="ORF">BaRGS_00016400</name>
</gene>
<dbReference type="Proteomes" id="UP001519460">
    <property type="component" value="Unassembled WGS sequence"/>
</dbReference>
<dbReference type="EMBL" id="JACVVK020000104">
    <property type="protein sequence ID" value="KAK7492303.1"/>
    <property type="molecule type" value="Genomic_DNA"/>
</dbReference>
<accession>A0ABD0KZF4</accession>
<evidence type="ECO:0000313" key="2">
    <source>
        <dbReference type="Proteomes" id="UP001519460"/>
    </source>
</evidence>
<proteinExistence type="predicted"/>
<protein>
    <submittedName>
        <fullName evidence="1">Uncharacterized protein</fullName>
    </submittedName>
</protein>
<dbReference type="AlphaFoldDB" id="A0ABD0KZF4"/>